<dbReference type="AlphaFoldDB" id="A0A0D3KXW0"/>
<dbReference type="InterPro" id="IPR029063">
    <property type="entry name" value="SAM-dependent_MTases_sf"/>
</dbReference>
<dbReference type="HOGENOM" id="CLU_740656_0_0_1"/>
<dbReference type="KEGG" id="ehx:EMIHUDRAFT_222723"/>
<feature type="domain" description="Methyltransferase FkbM" evidence="1">
    <location>
        <begin position="118"/>
        <end position="278"/>
    </location>
</feature>
<dbReference type="Proteomes" id="UP000013827">
    <property type="component" value="Unassembled WGS sequence"/>
</dbReference>
<reference evidence="2" key="2">
    <citation type="submission" date="2024-10" db="UniProtKB">
        <authorList>
            <consortium name="EnsemblProtists"/>
        </authorList>
    </citation>
    <scope>IDENTIFICATION</scope>
</reference>
<dbReference type="Gene3D" id="3.40.50.150">
    <property type="entry name" value="Vaccinia Virus protein VP39"/>
    <property type="match status" value="1"/>
</dbReference>
<dbReference type="InterPro" id="IPR006342">
    <property type="entry name" value="FkbM_mtfrase"/>
</dbReference>
<evidence type="ECO:0000313" key="2">
    <source>
        <dbReference type="EnsemblProtists" id="EOD40595"/>
    </source>
</evidence>
<dbReference type="PANTHER" id="PTHR34203">
    <property type="entry name" value="METHYLTRANSFERASE, FKBM FAMILY PROTEIN"/>
    <property type="match status" value="1"/>
</dbReference>
<name>A0A0D3KXW0_EMIH1</name>
<dbReference type="Pfam" id="PF05050">
    <property type="entry name" value="Methyltransf_21"/>
    <property type="match status" value="1"/>
</dbReference>
<accession>A0A0D3KXW0</accession>
<evidence type="ECO:0000259" key="1">
    <source>
        <dbReference type="Pfam" id="PF05050"/>
    </source>
</evidence>
<reference evidence="3" key="1">
    <citation type="journal article" date="2013" name="Nature">
        <title>Pan genome of the phytoplankton Emiliania underpins its global distribution.</title>
        <authorList>
            <person name="Read B.A."/>
            <person name="Kegel J."/>
            <person name="Klute M.J."/>
            <person name="Kuo A."/>
            <person name="Lefebvre S.C."/>
            <person name="Maumus F."/>
            <person name="Mayer C."/>
            <person name="Miller J."/>
            <person name="Monier A."/>
            <person name="Salamov A."/>
            <person name="Young J."/>
            <person name="Aguilar M."/>
            <person name="Claverie J.M."/>
            <person name="Frickenhaus S."/>
            <person name="Gonzalez K."/>
            <person name="Herman E.K."/>
            <person name="Lin Y.C."/>
            <person name="Napier J."/>
            <person name="Ogata H."/>
            <person name="Sarno A.F."/>
            <person name="Shmutz J."/>
            <person name="Schroeder D."/>
            <person name="de Vargas C."/>
            <person name="Verret F."/>
            <person name="von Dassow P."/>
            <person name="Valentin K."/>
            <person name="Van de Peer Y."/>
            <person name="Wheeler G."/>
            <person name="Dacks J.B."/>
            <person name="Delwiche C.F."/>
            <person name="Dyhrman S.T."/>
            <person name="Glockner G."/>
            <person name="John U."/>
            <person name="Richards T."/>
            <person name="Worden A.Z."/>
            <person name="Zhang X."/>
            <person name="Grigoriev I.V."/>
            <person name="Allen A.E."/>
            <person name="Bidle K."/>
            <person name="Borodovsky M."/>
            <person name="Bowler C."/>
            <person name="Brownlee C."/>
            <person name="Cock J.M."/>
            <person name="Elias M."/>
            <person name="Gladyshev V.N."/>
            <person name="Groth M."/>
            <person name="Guda C."/>
            <person name="Hadaegh A."/>
            <person name="Iglesias-Rodriguez M.D."/>
            <person name="Jenkins J."/>
            <person name="Jones B.M."/>
            <person name="Lawson T."/>
            <person name="Leese F."/>
            <person name="Lindquist E."/>
            <person name="Lobanov A."/>
            <person name="Lomsadze A."/>
            <person name="Malik S.B."/>
            <person name="Marsh M.E."/>
            <person name="Mackinder L."/>
            <person name="Mock T."/>
            <person name="Mueller-Roeber B."/>
            <person name="Pagarete A."/>
            <person name="Parker M."/>
            <person name="Probert I."/>
            <person name="Quesneville H."/>
            <person name="Raines C."/>
            <person name="Rensing S.A."/>
            <person name="Riano-Pachon D.M."/>
            <person name="Richier S."/>
            <person name="Rokitta S."/>
            <person name="Shiraiwa Y."/>
            <person name="Soanes D.M."/>
            <person name="van der Giezen M."/>
            <person name="Wahlund T.M."/>
            <person name="Williams B."/>
            <person name="Wilson W."/>
            <person name="Wolfe G."/>
            <person name="Wurch L.L."/>
        </authorList>
    </citation>
    <scope>NUCLEOTIDE SEQUENCE</scope>
</reference>
<dbReference type="PaxDb" id="2903-EOD40595"/>
<dbReference type="RefSeq" id="XP_005793024.1">
    <property type="nucleotide sequence ID" value="XM_005792967.1"/>
</dbReference>
<protein>
    <recommendedName>
        <fullName evidence="1">Methyltransferase FkbM domain-containing protein</fullName>
    </recommendedName>
</protein>
<dbReference type="InterPro" id="IPR052514">
    <property type="entry name" value="SAM-dependent_MTase"/>
</dbReference>
<keyword evidence="3" id="KW-1185">Reference proteome</keyword>
<sequence length="374" mass="40809">MSALEAGVAVLLRSRREDVKLWQNGTALSGPGDVVNGRWGDGCRFVFLDIGANMGISTRKLFEPAAYPPHATTWNGKWADDNRPTSSKGKLYAHLFDQAFGTIAERSPRSFQGLCAFAFEPNIAHTARLRSLEACYASRGWRVKVFTQTAVSSADGATTFYRDSGGTPLAESDEALAARRAVDLNGRRKWSAERSSSIYRFPHRKKLEEQGYPVTTVDLAAWVAKHVVQRRVSQGHRPAYVLAKIDVEGAEFEVMPKLLAAGLLCADAISTITMEWHPGFLSLMGARERGLRHLPTAAEGGQLMQRVSSARASVPTAAGSTCSRKTTFESVDDETYLLDSKCSLRLHEEPSRVCSAPADKECAHMYPSADGPAA</sequence>
<proteinExistence type="predicted"/>
<dbReference type="EnsemblProtists" id="EOD40595">
    <property type="protein sequence ID" value="EOD40595"/>
    <property type="gene ID" value="EMIHUDRAFT_222723"/>
</dbReference>
<dbReference type="PANTHER" id="PTHR34203:SF13">
    <property type="entry name" value="EXPRESSED PROTEIN"/>
    <property type="match status" value="1"/>
</dbReference>
<dbReference type="GeneID" id="17285866"/>
<evidence type="ECO:0000313" key="3">
    <source>
        <dbReference type="Proteomes" id="UP000013827"/>
    </source>
</evidence>
<organism evidence="2 3">
    <name type="scientific">Emiliania huxleyi (strain CCMP1516)</name>
    <dbReference type="NCBI Taxonomy" id="280463"/>
    <lineage>
        <taxon>Eukaryota</taxon>
        <taxon>Haptista</taxon>
        <taxon>Haptophyta</taxon>
        <taxon>Prymnesiophyceae</taxon>
        <taxon>Isochrysidales</taxon>
        <taxon>Noelaerhabdaceae</taxon>
        <taxon>Emiliania</taxon>
    </lineage>
</organism>